<dbReference type="InterPro" id="IPR003488">
    <property type="entry name" value="DprA"/>
</dbReference>
<accession>A0ABS6FKL2</accession>
<dbReference type="RefSeq" id="WP_216549873.1">
    <property type="nucleotide sequence ID" value="NZ_JAHLQO010000006.1"/>
</dbReference>
<dbReference type="PANTHER" id="PTHR43022:SF1">
    <property type="entry name" value="PROTEIN SMF"/>
    <property type="match status" value="1"/>
</dbReference>
<dbReference type="Proteomes" id="UP000783742">
    <property type="component" value="Unassembled WGS sequence"/>
</dbReference>
<protein>
    <submittedName>
        <fullName evidence="3">DNA-processing protein DprA</fullName>
    </submittedName>
</protein>
<evidence type="ECO:0000256" key="1">
    <source>
        <dbReference type="ARBA" id="ARBA00006525"/>
    </source>
</evidence>
<proteinExistence type="inferred from homology"/>
<dbReference type="Pfam" id="PF02481">
    <property type="entry name" value="DNA_processg_A"/>
    <property type="match status" value="1"/>
</dbReference>
<sequence>MNERNFLIFLNSIGFSSENSLKILDHLLDNEIPLEDFSKIDFHEEKVLVPRSQKKLEECMDKFELIIEKVSEECIKKDINIITVLDEEYPESLRLIEDPPSVLYIRGELKLHNPIAFVGARSHSSYGKVAVNKIIDDLSAYDFTIVSGMAYGIDSISHRRALDNNLYTVAVLGTGVDVPYPKSNQRLYEEIIEKGAVISEFPLGKQANTYTFPMRNRIISGLSKAVVIAEAKDKSGSLITARLAAEQGKEVFAIPGNINSIYSVGTNKLIRDGAMPLIDIEDILTFYPDITEDNKENEIINLDADELVIYNLIQKGINSANDICNNLNNDVFYINKTLTKLELKGIIEKISMNEFQILK</sequence>
<evidence type="ECO:0000313" key="3">
    <source>
        <dbReference type="EMBL" id="MBU5670052.1"/>
    </source>
</evidence>
<reference evidence="3 4" key="1">
    <citation type="submission" date="2021-06" db="EMBL/GenBank/DDBJ databases">
        <authorList>
            <person name="Sun Q."/>
            <person name="Li D."/>
        </authorList>
    </citation>
    <scope>NUCLEOTIDE SEQUENCE [LARGE SCALE GENOMIC DNA]</scope>
    <source>
        <strain evidence="3 4">MSJ-1</strain>
    </source>
</reference>
<gene>
    <name evidence="3" type="primary">dprA</name>
    <name evidence="3" type="ORF">KQI68_09435</name>
</gene>
<evidence type="ECO:0000313" key="4">
    <source>
        <dbReference type="Proteomes" id="UP000783742"/>
    </source>
</evidence>
<dbReference type="EMBL" id="JAHLQO010000006">
    <property type="protein sequence ID" value="MBU5670052.1"/>
    <property type="molecule type" value="Genomic_DNA"/>
</dbReference>
<organism evidence="3 4">
    <name type="scientific">Peptoniphilus ovalis</name>
    <dbReference type="NCBI Taxonomy" id="2841503"/>
    <lineage>
        <taxon>Bacteria</taxon>
        <taxon>Bacillati</taxon>
        <taxon>Bacillota</taxon>
        <taxon>Tissierellia</taxon>
        <taxon>Tissierellales</taxon>
        <taxon>Peptoniphilaceae</taxon>
        <taxon>Peptoniphilus</taxon>
    </lineage>
</organism>
<comment type="similarity">
    <text evidence="1">Belongs to the DprA/Smf family.</text>
</comment>
<comment type="caution">
    <text evidence="3">The sequence shown here is derived from an EMBL/GenBank/DDBJ whole genome shotgun (WGS) entry which is preliminary data.</text>
</comment>
<feature type="domain" description="Smf/DprA SLOG" evidence="2">
    <location>
        <begin position="81"/>
        <end position="287"/>
    </location>
</feature>
<name>A0ABS6FKL2_9FIRM</name>
<evidence type="ECO:0000259" key="2">
    <source>
        <dbReference type="Pfam" id="PF02481"/>
    </source>
</evidence>
<dbReference type="NCBIfam" id="TIGR00732">
    <property type="entry name" value="dprA"/>
    <property type="match status" value="1"/>
</dbReference>
<dbReference type="InterPro" id="IPR057666">
    <property type="entry name" value="DrpA_SLOG"/>
</dbReference>
<dbReference type="PANTHER" id="PTHR43022">
    <property type="entry name" value="PROTEIN SMF"/>
    <property type="match status" value="1"/>
</dbReference>
<keyword evidence="4" id="KW-1185">Reference proteome</keyword>